<dbReference type="EMBL" id="JBIGHW010000001">
    <property type="protein sequence ID" value="MFG6439648.1"/>
    <property type="molecule type" value="Genomic_DNA"/>
</dbReference>
<comment type="caution">
    <text evidence="1">The sequence shown here is derived from an EMBL/GenBank/DDBJ whole genome shotgun (WGS) entry which is preliminary data.</text>
</comment>
<evidence type="ECO:0008006" key="3">
    <source>
        <dbReference type="Google" id="ProtNLM"/>
    </source>
</evidence>
<accession>A0ABW7FDF3</accession>
<evidence type="ECO:0000313" key="2">
    <source>
        <dbReference type="Proteomes" id="UP001606301"/>
    </source>
</evidence>
<keyword evidence="2" id="KW-1185">Reference proteome</keyword>
<reference evidence="1 2" key="1">
    <citation type="submission" date="2024-08" db="EMBL/GenBank/DDBJ databases">
        <authorList>
            <person name="Lu H."/>
        </authorList>
    </citation>
    <scope>NUCLEOTIDE SEQUENCE [LARGE SCALE GENOMIC DNA]</scope>
    <source>
        <strain evidence="1 2">LKC17W</strain>
    </source>
</reference>
<sequence>MNFLRRWQAQHEFRHHFGQGHRMGRHGDGFAHLLMARLGARLALDEEQARRLGAWLAQLQQQRDAFRQLVQGPELAGFLVHEQFPREAAAQLVDARLAALGAAGPGLVNAFAEFFESLNGAQRQALRSTLGQAGSAHA</sequence>
<organism evidence="1 2">
    <name type="scientific">Pelomonas margarita</name>
    <dbReference type="NCBI Taxonomy" id="3299031"/>
    <lineage>
        <taxon>Bacteria</taxon>
        <taxon>Pseudomonadati</taxon>
        <taxon>Pseudomonadota</taxon>
        <taxon>Betaproteobacteria</taxon>
        <taxon>Burkholderiales</taxon>
        <taxon>Sphaerotilaceae</taxon>
        <taxon>Roseateles</taxon>
    </lineage>
</organism>
<name>A0ABW7FDF3_9BURK</name>
<proteinExistence type="predicted"/>
<dbReference type="RefSeq" id="WP_394395159.1">
    <property type="nucleotide sequence ID" value="NZ_JBIGHW010000001.1"/>
</dbReference>
<dbReference type="Proteomes" id="UP001606301">
    <property type="component" value="Unassembled WGS sequence"/>
</dbReference>
<gene>
    <name evidence="1" type="ORF">ACG0Z3_03050</name>
</gene>
<protein>
    <recommendedName>
        <fullName evidence="3">Periplasmic heavy metal sensor</fullName>
    </recommendedName>
</protein>
<evidence type="ECO:0000313" key="1">
    <source>
        <dbReference type="EMBL" id="MFG6439648.1"/>
    </source>
</evidence>